<evidence type="ECO:0000313" key="6">
    <source>
        <dbReference type="EMBL" id="AUH64898.1"/>
    </source>
</evidence>
<dbReference type="Pfam" id="PF07690">
    <property type="entry name" value="MFS_1"/>
    <property type="match status" value="1"/>
</dbReference>
<evidence type="ECO:0000256" key="4">
    <source>
        <dbReference type="SAM" id="Phobius"/>
    </source>
</evidence>
<feature type="transmembrane region" description="Helical" evidence="4">
    <location>
        <begin position="251"/>
        <end position="281"/>
    </location>
</feature>
<feature type="transmembrane region" description="Helical" evidence="4">
    <location>
        <begin position="12"/>
        <end position="30"/>
    </location>
</feature>
<feature type="transmembrane region" description="Helical" evidence="4">
    <location>
        <begin position="352"/>
        <end position="372"/>
    </location>
</feature>
<keyword evidence="3 4" id="KW-0472">Membrane</keyword>
<dbReference type="Gene3D" id="1.20.1250.20">
    <property type="entry name" value="MFS general substrate transporter like domains"/>
    <property type="match status" value="2"/>
</dbReference>
<feature type="transmembrane region" description="Helical" evidence="4">
    <location>
        <begin position="293"/>
        <end position="314"/>
    </location>
</feature>
<organism evidence="6 7">
    <name type="scientific">Paracoccus zhejiangensis</name>
    <dbReference type="NCBI Taxonomy" id="1077935"/>
    <lineage>
        <taxon>Bacteria</taxon>
        <taxon>Pseudomonadati</taxon>
        <taxon>Pseudomonadota</taxon>
        <taxon>Alphaproteobacteria</taxon>
        <taxon>Rhodobacterales</taxon>
        <taxon>Paracoccaceae</taxon>
        <taxon>Paracoccus</taxon>
    </lineage>
</organism>
<feature type="transmembrane region" description="Helical" evidence="4">
    <location>
        <begin position="77"/>
        <end position="96"/>
    </location>
</feature>
<evidence type="ECO:0000313" key="7">
    <source>
        <dbReference type="Proteomes" id="UP000234530"/>
    </source>
</evidence>
<dbReference type="OrthoDB" id="146345at2"/>
<evidence type="ECO:0000256" key="3">
    <source>
        <dbReference type="ARBA" id="ARBA00023136"/>
    </source>
</evidence>
<feature type="transmembrane region" description="Helical" evidence="4">
    <location>
        <begin position="136"/>
        <end position="156"/>
    </location>
</feature>
<sequence>MSASQARLFTPVLIGGCIILLINFALRASFGMFQIPIGEEFGWPRAEFSLAIAIQNLAWGIGQPIFGALAERWGDRWSIILGALLYSAGLILTAFATTPETMQILEVMVGFGIAGTGFGVILAVIGRAASDENRSLALGIATAAGSAGQVFGAPLAEILLAFYSWQMVFIIFGVIVLSCMFFLPLLGDSKPASRSELEESMGTVLKRAFRDPSYLMIFAGFFSCGYQLGFITAHFPAMIAEMCGPISPTGILASIGITTTSALGAIAISLIGLANIAGSILSGWLGKRYTKKYLLAGIYTLRTIAAAVFILTPITPTTVIIFSLVMGGLWLATVPLTSGLVAYIYGLRYMGTLYGFVFLSHQIGSFLGVWLGGWLYDVYGNYTLVWWIGVGVGAISALIHLPIREEPARLPSATVAA</sequence>
<keyword evidence="1 4" id="KW-0812">Transmembrane</keyword>
<dbReference type="GO" id="GO:0022857">
    <property type="term" value="F:transmembrane transporter activity"/>
    <property type="evidence" value="ECO:0007669"/>
    <property type="project" value="InterPro"/>
</dbReference>
<keyword evidence="2 4" id="KW-1133">Transmembrane helix</keyword>
<dbReference type="KEGG" id="pzh:CX676_12545"/>
<gene>
    <name evidence="6" type="ORF">CX676_12545</name>
</gene>
<feature type="transmembrane region" description="Helical" evidence="4">
    <location>
        <begin position="320"/>
        <end position="345"/>
    </location>
</feature>
<keyword evidence="7" id="KW-1185">Reference proteome</keyword>
<dbReference type="AlphaFoldDB" id="A0A2H5F021"/>
<feature type="domain" description="Major facilitator superfamily (MFS) profile" evidence="5">
    <location>
        <begin position="8"/>
        <end position="408"/>
    </location>
</feature>
<dbReference type="InterPro" id="IPR050327">
    <property type="entry name" value="Proton-linked_MCT"/>
</dbReference>
<evidence type="ECO:0000259" key="5">
    <source>
        <dbReference type="PROSITE" id="PS50850"/>
    </source>
</evidence>
<evidence type="ECO:0000256" key="1">
    <source>
        <dbReference type="ARBA" id="ARBA00022692"/>
    </source>
</evidence>
<feature type="transmembrane region" description="Helical" evidence="4">
    <location>
        <begin position="102"/>
        <end position="124"/>
    </location>
</feature>
<dbReference type="PANTHER" id="PTHR11360:SF284">
    <property type="entry name" value="EG:103B4.3 PROTEIN-RELATED"/>
    <property type="match status" value="1"/>
</dbReference>
<name>A0A2H5F021_9RHOB</name>
<protein>
    <submittedName>
        <fullName evidence="6">MFS transporter</fullName>
    </submittedName>
</protein>
<dbReference type="SUPFAM" id="SSF103473">
    <property type="entry name" value="MFS general substrate transporter"/>
    <property type="match status" value="1"/>
</dbReference>
<proteinExistence type="predicted"/>
<reference evidence="6 7" key="1">
    <citation type="journal article" date="2013" name="Antonie Van Leeuwenhoek">
        <title>Paracoccus zhejiangensis sp. nov., isolated from activated sludge in wastewater-treatment system.</title>
        <authorList>
            <person name="Wu Z.G."/>
            <person name="Zhang D.F."/>
            <person name="Liu Y.L."/>
            <person name="Wang F."/>
            <person name="Jiang X."/>
            <person name="Li C."/>
            <person name="Li S.P."/>
            <person name="Hong Q."/>
            <person name="Li W.J."/>
        </authorList>
    </citation>
    <scope>NUCLEOTIDE SEQUENCE [LARGE SCALE GENOMIC DNA]</scope>
    <source>
        <strain evidence="6 7">J6</strain>
    </source>
</reference>
<dbReference type="InterPro" id="IPR020846">
    <property type="entry name" value="MFS_dom"/>
</dbReference>
<dbReference type="InterPro" id="IPR011701">
    <property type="entry name" value="MFS"/>
</dbReference>
<dbReference type="RefSeq" id="WP_101752927.1">
    <property type="nucleotide sequence ID" value="NZ_CP025430.1"/>
</dbReference>
<feature type="transmembrane region" description="Helical" evidence="4">
    <location>
        <begin position="162"/>
        <end position="186"/>
    </location>
</feature>
<dbReference type="PANTHER" id="PTHR11360">
    <property type="entry name" value="MONOCARBOXYLATE TRANSPORTER"/>
    <property type="match status" value="1"/>
</dbReference>
<feature type="transmembrane region" description="Helical" evidence="4">
    <location>
        <begin position="214"/>
        <end position="239"/>
    </location>
</feature>
<dbReference type="Proteomes" id="UP000234530">
    <property type="component" value="Chromosome"/>
</dbReference>
<dbReference type="EMBL" id="CP025430">
    <property type="protein sequence ID" value="AUH64898.1"/>
    <property type="molecule type" value="Genomic_DNA"/>
</dbReference>
<dbReference type="PROSITE" id="PS50850">
    <property type="entry name" value="MFS"/>
    <property type="match status" value="1"/>
</dbReference>
<evidence type="ECO:0000256" key="2">
    <source>
        <dbReference type="ARBA" id="ARBA00022989"/>
    </source>
</evidence>
<feature type="transmembrane region" description="Helical" evidence="4">
    <location>
        <begin position="50"/>
        <end position="70"/>
    </location>
</feature>
<dbReference type="InterPro" id="IPR036259">
    <property type="entry name" value="MFS_trans_sf"/>
</dbReference>
<dbReference type="CDD" id="cd17355">
    <property type="entry name" value="MFS_YcxA_like"/>
    <property type="match status" value="1"/>
</dbReference>
<feature type="transmembrane region" description="Helical" evidence="4">
    <location>
        <begin position="384"/>
        <end position="403"/>
    </location>
</feature>
<accession>A0A2H5F021</accession>